<dbReference type="AlphaFoldDB" id="A0A0P6X1U9"/>
<evidence type="ECO:0000256" key="1">
    <source>
        <dbReference type="PIRSR" id="PIRSR016184-1"/>
    </source>
</evidence>
<dbReference type="OrthoDB" id="9788221at2"/>
<accession>A0A0P6X1U9</accession>
<comment type="caution">
    <text evidence="2">The sequence shown here is derived from an EMBL/GenBank/DDBJ whole genome shotgun (WGS) entry which is preliminary data.</text>
</comment>
<sequence length="297" mass="32975">MKSLRFKKIDAFTGAGSSGNPAGYIWMDQAGDLTEQEMQQIAAELKGFVSEVGYIYPDGDRFILRYYSSDCEVAFCGHATIAIMYDLLKSTERGKAAPEVTIQVKAGNLTVYNHLADEDSVYITAPSPKYLKCPVASHEIAEALGISLSEINSDLPIRLIDGGLRTLLVPIKGLDPILKIFPDQERLRQFSLSKDFDIVHVFTDETAQPDNRYRTRVFPPRFGYLEDPATGSGNSAFGYYLHAENIWPGDFSIEQGPSRNNPNIVKLKSKMADGETRILFGGRATTRIEGNYLLESL</sequence>
<gene>
    <name evidence="2" type="ORF">ADM99_03280</name>
</gene>
<organism evidence="2 3">
    <name type="scientific">Leptolinea tardivitalis</name>
    <dbReference type="NCBI Taxonomy" id="229920"/>
    <lineage>
        <taxon>Bacteria</taxon>
        <taxon>Bacillati</taxon>
        <taxon>Chloroflexota</taxon>
        <taxon>Anaerolineae</taxon>
        <taxon>Anaerolineales</taxon>
        <taxon>Anaerolineaceae</taxon>
        <taxon>Leptolinea</taxon>
    </lineage>
</organism>
<protein>
    <recommendedName>
        <fullName evidence="4">Phenazine biosynthesis protein PhzF</fullName>
    </recommendedName>
</protein>
<dbReference type="NCBIfam" id="TIGR00654">
    <property type="entry name" value="PhzF_family"/>
    <property type="match status" value="1"/>
</dbReference>
<dbReference type="GO" id="GO:0005737">
    <property type="term" value="C:cytoplasm"/>
    <property type="evidence" value="ECO:0007669"/>
    <property type="project" value="TreeGrafter"/>
</dbReference>
<dbReference type="EMBL" id="LGCK01000006">
    <property type="protein sequence ID" value="KPL73260.1"/>
    <property type="molecule type" value="Genomic_DNA"/>
</dbReference>
<dbReference type="InterPro" id="IPR003719">
    <property type="entry name" value="Phenazine_PhzF-like"/>
</dbReference>
<dbReference type="PANTHER" id="PTHR13774">
    <property type="entry name" value="PHENAZINE BIOSYNTHESIS PROTEIN"/>
    <property type="match status" value="1"/>
</dbReference>
<dbReference type="GO" id="GO:0016853">
    <property type="term" value="F:isomerase activity"/>
    <property type="evidence" value="ECO:0007669"/>
    <property type="project" value="TreeGrafter"/>
</dbReference>
<dbReference type="PATRIC" id="fig|229920.5.peg.2284"/>
<keyword evidence="3" id="KW-1185">Reference proteome</keyword>
<dbReference type="Gene3D" id="3.10.310.10">
    <property type="entry name" value="Diaminopimelate Epimerase, Chain A, domain 1"/>
    <property type="match status" value="2"/>
</dbReference>
<proteinExistence type="predicted"/>
<evidence type="ECO:0000313" key="3">
    <source>
        <dbReference type="Proteomes" id="UP000050430"/>
    </source>
</evidence>
<name>A0A0P6X1U9_9CHLR</name>
<feature type="active site" evidence="1">
    <location>
        <position position="51"/>
    </location>
</feature>
<dbReference type="PIRSF" id="PIRSF016184">
    <property type="entry name" value="PhzC_PhzF"/>
    <property type="match status" value="1"/>
</dbReference>
<evidence type="ECO:0000313" key="2">
    <source>
        <dbReference type="EMBL" id="KPL73260.1"/>
    </source>
</evidence>
<reference evidence="2 3" key="1">
    <citation type="submission" date="2015-07" db="EMBL/GenBank/DDBJ databases">
        <title>Genome sequence of Leptolinea tardivitalis DSM 16556.</title>
        <authorList>
            <person name="Hemp J."/>
            <person name="Ward L.M."/>
            <person name="Pace L.A."/>
            <person name="Fischer W.W."/>
        </authorList>
    </citation>
    <scope>NUCLEOTIDE SEQUENCE [LARGE SCALE GENOMIC DNA]</scope>
    <source>
        <strain evidence="2 3">YMTK-2</strain>
    </source>
</reference>
<evidence type="ECO:0008006" key="4">
    <source>
        <dbReference type="Google" id="ProtNLM"/>
    </source>
</evidence>
<dbReference type="RefSeq" id="WP_062421665.1">
    <property type="nucleotide sequence ID" value="NZ_BBYA01000009.1"/>
</dbReference>
<dbReference type="Pfam" id="PF02567">
    <property type="entry name" value="PhzC-PhzF"/>
    <property type="match status" value="1"/>
</dbReference>
<dbReference type="STRING" id="229920.ADM99_03280"/>
<dbReference type="Proteomes" id="UP000050430">
    <property type="component" value="Unassembled WGS sequence"/>
</dbReference>
<dbReference type="SUPFAM" id="SSF54506">
    <property type="entry name" value="Diaminopimelate epimerase-like"/>
    <property type="match status" value="1"/>
</dbReference>